<dbReference type="Pfam" id="PF00226">
    <property type="entry name" value="DnaJ"/>
    <property type="match status" value="1"/>
</dbReference>
<dbReference type="PRINTS" id="PR00625">
    <property type="entry name" value="JDOMAIN"/>
</dbReference>
<dbReference type="Proteomes" id="UP001280121">
    <property type="component" value="Unassembled WGS sequence"/>
</dbReference>
<dbReference type="InterPro" id="IPR018253">
    <property type="entry name" value="DnaJ_domain_CS"/>
</dbReference>
<dbReference type="InterPro" id="IPR001305">
    <property type="entry name" value="HSP_DnaJ_Cys-rich_dom"/>
</dbReference>
<dbReference type="GO" id="GO:0042026">
    <property type="term" value="P:protein refolding"/>
    <property type="evidence" value="ECO:0007669"/>
    <property type="project" value="TreeGrafter"/>
</dbReference>
<dbReference type="HAMAP" id="MF_01152">
    <property type="entry name" value="DnaJ"/>
    <property type="match status" value="1"/>
</dbReference>
<dbReference type="PROSITE" id="PS00636">
    <property type="entry name" value="DNAJ_1"/>
    <property type="match status" value="1"/>
</dbReference>
<dbReference type="InterPro" id="IPR036410">
    <property type="entry name" value="HSP_DnaJ_Cys-rich_dom_sf"/>
</dbReference>
<dbReference type="GO" id="GO:0051082">
    <property type="term" value="F:unfolded protein binding"/>
    <property type="evidence" value="ECO:0007669"/>
    <property type="project" value="InterPro"/>
</dbReference>
<evidence type="ECO:0000313" key="9">
    <source>
        <dbReference type="Proteomes" id="UP001280121"/>
    </source>
</evidence>
<dbReference type="Gene3D" id="6.20.20.10">
    <property type="match status" value="2"/>
</dbReference>
<dbReference type="PANTHER" id="PTHR43096">
    <property type="entry name" value="DNAJ HOMOLOG 1, MITOCHONDRIAL-RELATED"/>
    <property type="match status" value="1"/>
</dbReference>
<feature type="domain" description="J" evidence="6">
    <location>
        <begin position="150"/>
        <end position="215"/>
    </location>
</feature>
<dbReference type="SMART" id="SM00271">
    <property type="entry name" value="DnaJ"/>
    <property type="match status" value="1"/>
</dbReference>
<keyword evidence="9" id="KW-1185">Reference proteome</keyword>
<sequence>MAIRSLFANLKRSTTWRSLSSREDDDLGTNIFRLKLPRRSATAVIQNWIDSGHKTSISELRSSSRTLLKSKRYKHALECRRQLLSSRATESTINQCNWLDEVSILRHSLLDKRSLHTCNFRKPTDFATTGMLLIKRCIHAAGSCYSTQRDYYEILAVPENASRDEIKKAFHVLAKKYHPDANKNNPSAKRKFQEIRDAYETLRDSEKRAQYDLNHSRSTENVEYSTGDAEAFRHAYHTNFSDSFQKIFSEIFEDGTDRLAPDVQVELLLSFSEAAKGCTKHLSFDSFVPCDSCHGRGYPFDAKTIICSTCRGIGRVTIPPFTSTCFSCKGSGRMIKESCMSCRGSGVVEGVKEVKVTIPAGVESGDTIRVPEAGNAGGRGSQSGNLYIKLKVAKDPVFTRDGADVYVDSNISFTQAILGGKVDVPTLSGKVQVNIPKGVQPGQLLLIRGKGLPKQSLLWDHGDQYVRFRVSFPTTLNDRQRAILEELAKEEINNVNSSSTEGNWWQQIVERVTGPKFMLEFSLFLLILLFLNRAMR</sequence>
<proteinExistence type="inferred from homology"/>
<gene>
    <name evidence="8" type="ORF">Ddye_006389</name>
</gene>
<feature type="zinc finger region" description="CR-type" evidence="5">
    <location>
        <begin position="277"/>
        <end position="351"/>
    </location>
</feature>
<dbReference type="NCBIfam" id="NF008035">
    <property type="entry name" value="PRK10767.1"/>
    <property type="match status" value="1"/>
</dbReference>
<dbReference type="CDD" id="cd06257">
    <property type="entry name" value="DnaJ"/>
    <property type="match status" value="1"/>
</dbReference>
<dbReference type="EMBL" id="JANJYI010000002">
    <property type="protein sequence ID" value="KAK2659856.1"/>
    <property type="molecule type" value="Genomic_DNA"/>
</dbReference>
<dbReference type="GO" id="GO:0009408">
    <property type="term" value="P:response to heat"/>
    <property type="evidence" value="ECO:0007669"/>
    <property type="project" value="InterPro"/>
</dbReference>
<dbReference type="AlphaFoldDB" id="A0AAD9XIH5"/>
<dbReference type="PROSITE" id="PS50076">
    <property type="entry name" value="DNAJ_2"/>
    <property type="match status" value="1"/>
</dbReference>
<dbReference type="PROSITE" id="PS51188">
    <property type="entry name" value="ZF_CR"/>
    <property type="match status" value="1"/>
</dbReference>
<dbReference type="Gene3D" id="2.60.260.20">
    <property type="entry name" value="Urease metallochaperone UreE, N-terminal domain"/>
    <property type="match status" value="2"/>
</dbReference>
<dbReference type="Gene3D" id="1.10.287.110">
    <property type="entry name" value="DnaJ domain"/>
    <property type="match status" value="1"/>
</dbReference>
<feature type="domain" description="CR-type" evidence="7">
    <location>
        <begin position="277"/>
        <end position="351"/>
    </location>
</feature>
<keyword evidence="3 5" id="KW-0863">Zinc-finger</keyword>
<dbReference type="GO" id="GO:0008270">
    <property type="term" value="F:zinc ion binding"/>
    <property type="evidence" value="ECO:0007669"/>
    <property type="project" value="UniProtKB-KW"/>
</dbReference>
<dbReference type="InterPro" id="IPR036869">
    <property type="entry name" value="J_dom_sf"/>
</dbReference>
<evidence type="ECO:0000259" key="6">
    <source>
        <dbReference type="PROSITE" id="PS50076"/>
    </source>
</evidence>
<evidence type="ECO:0008006" key="10">
    <source>
        <dbReference type="Google" id="ProtNLM"/>
    </source>
</evidence>
<evidence type="ECO:0000256" key="4">
    <source>
        <dbReference type="ARBA" id="ARBA00022833"/>
    </source>
</evidence>
<dbReference type="SUPFAM" id="SSF57938">
    <property type="entry name" value="DnaJ/Hsp40 cysteine-rich domain"/>
    <property type="match status" value="1"/>
</dbReference>
<dbReference type="FunFam" id="2.60.260.20:FF:000005">
    <property type="entry name" value="Chaperone protein dnaJ 1, mitochondrial"/>
    <property type="match status" value="1"/>
</dbReference>
<keyword evidence="4 5" id="KW-0862">Zinc</keyword>
<accession>A0AAD9XIH5</accession>
<organism evidence="8 9">
    <name type="scientific">Dipteronia dyeriana</name>
    <dbReference type="NCBI Taxonomy" id="168575"/>
    <lineage>
        <taxon>Eukaryota</taxon>
        <taxon>Viridiplantae</taxon>
        <taxon>Streptophyta</taxon>
        <taxon>Embryophyta</taxon>
        <taxon>Tracheophyta</taxon>
        <taxon>Spermatophyta</taxon>
        <taxon>Magnoliopsida</taxon>
        <taxon>eudicotyledons</taxon>
        <taxon>Gunneridae</taxon>
        <taxon>Pentapetalae</taxon>
        <taxon>rosids</taxon>
        <taxon>malvids</taxon>
        <taxon>Sapindales</taxon>
        <taxon>Sapindaceae</taxon>
        <taxon>Hippocastanoideae</taxon>
        <taxon>Acereae</taxon>
        <taxon>Dipteronia</taxon>
    </lineage>
</organism>
<dbReference type="GO" id="GO:0005737">
    <property type="term" value="C:cytoplasm"/>
    <property type="evidence" value="ECO:0007669"/>
    <property type="project" value="TreeGrafter"/>
</dbReference>
<dbReference type="InterPro" id="IPR002939">
    <property type="entry name" value="DnaJ_C"/>
</dbReference>
<dbReference type="SUPFAM" id="SSF46565">
    <property type="entry name" value="Chaperone J-domain"/>
    <property type="match status" value="1"/>
</dbReference>
<protein>
    <recommendedName>
        <fullName evidence="10">Chaperone protein DnaJ</fullName>
    </recommendedName>
</protein>
<dbReference type="GO" id="GO:0031072">
    <property type="term" value="F:heat shock protein binding"/>
    <property type="evidence" value="ECO:0007669"/>
    <property type="project" value="InterPro"/>
</dbReference>
<dbReference type="GO" id="GO:0005524">
    <property type="term" value="F:ATP binding"/>
    <property type="evidence" value="ECO:0007669"/>
    <property type="project" value="InterPro"/>
</dbReference>
<dbReference type="Pfam" id="PF01556">
    <property type="entry name" value="DnaJ_C"/>
    <property type="match status" value="1"/>
</dbReference>
<reference evidence="8" key="1">
    <citation type="journal article" date="2023" name="Plant J.">
        <title>Genome sequences and population genomics provide insights into the demographic history, inbreeding, and mutation load of two 'living fossil' tree species of Dipteronia.</title>
        <authorList>
            <person name="Feng Y."/>
            <person name="Comes H.P."/>
            <person name="Chen J."/>
            <person name="Zhu S."/>
            <person name="Lu R."/>
            <person name="Zhang X."/>
            <person name="Li P."/>
            <person name="Qiu J."/>
            <person name="Olsen K.M."/>
            <person name="Qiu Y."/>
        </authorList>
    </citation>
    <scope>NUCLEOTIDE SEQUENCE</scope>
    <source>
        <strain evidence="8">KIB01</strain>
    </source>
</reference>
<evidence type="ECO:0000256" key="1">
    <source>
        <dbReference type="ARBA" id="ARBA00022723"/>
    </source>
</evidence>
<name>A0AAD9XIH5_9ROSI</name>
<evidence type="ECO:0000256" key="5">
    <source>
        <dbReference type="PROSITE-ProRule" id="PRU00546"/>
    </source>
</evidence>
<dbReference type="InterPro" id="IPR012724">
    <property type="entry name" value="DnaJ"/>
</dbReference>
<dbReference type="CDD" id="cd10747">
    <property type="entry name" value="DnaJ_C"/>
    <property type="match status" value="1"/>
</dbReference>
<evidence type="ECO:0000313" key="8">
    <source>
        <dbReference type="EMBL" id="KAK2659856.1"/>
    </source>
</evidence>
<dbReference type="InterPro" id="IPR001623">
    <property type="entry name" value="DnaJ_domain"/>
</dbReference>
<evidence type="ECO:0000256" key="2">
    <source>
        <dbReference type="ARBA" id="ARBA00022737"/>
    </source>
</evidence>
<dbReference type="InterPro" id="IPR008971">
    <property type="entry name" value="HSP40/DnaJ_pept-bd"/>
</dbReference>
<keyword evidence="1 5" id="KW-0479">Metal-binding</keyword>
<keyword evidence="2" id="KW-0677">Repeat</keyword>
<dbReference type="SUPFAM" id="SSF49493">
    <property type="entry name" value="HSP40/DnaJ peptide-binding domain"/>
    <property type="match status" value="2"/>
</dbReference>
<evidence type="ECO:0000259" key="7">
    <source>
        <dbReference type="PROSITE" id="PS51188"/>
    </source>
</evidence>
<comment type="caution">
    <text evidence="8">The sequence shown here is derived from an EMBL/GenBank/DDBJ whole genome shotgun (WGS) entry which is preliminary data.</text>
</comment>
<dbReference type="PANTHER" id="PTHR43096:SF36">
    <property type="entry name" value="CHAPERONE PROTEIN DNAJ 1, MITOCHONDRIAL"/>
    <property type="match status" value="1"/>
</dbReference>
<evidence type="ECO:0000256" key="3">
    <source>
        <dbReference type="ARBA" id="ARBA00022771"/>
    </source>
</evidence>